<proteinExistence type="predicted"/>
<dbReference type="AlphaFoldDB" id="A0A5B8VG38"/>
<dbReference type="Proteomes" id="UP000321533">
    <property type="component" value="Chromosome"/>
</dbReference>
<gene>
    <name evidence="1" type="ORF">FRZ67_20345</name>
</gene>
<organism evidence="1 2">
    <name type="scientific">Panacibacter ginsenosidivorans</name>
    <dbReference type="NCBI Taxonomy" id="1813871"/>
    <lineage>
        <taxon>Bacteria</taxon>
        <taxon>Pseudomonadati</taxon>
        <taxon>Bacteroidota</taxon>
        <taxon>Chitinophagia</taxon>
        <taxon>Chitinophagales</taxon>
        <taxon>Chitinophagaceae</taxon>
        <taxon>Panacibacter</taxon>
    </lineage>
</organism>
<evidence type="ECO:0000313" key="1">
    <source>
        <dbReference type="EMBL" id="QEC69536.1"/>
    </source>
</evidence>
<evidence type="ECO:0000313" key="2">
    <source>
        <dbReference type="Proteomes" id="UP000321533"/>
    </source>
</evidence>
<reference evidence="1 2" key="1">
    <citation type="journal article" date="2016" name="Int. J. Syst. Evol. Microbiol.">
        <title>Panacibacter ginsenosidivorans gen. nov., sp. nov., with ginsenoside converting activity isolated from soil of a ginseng field.</title>
        <authorList>
            <person name="Siddiqi M.Z."/>
            <person name="Muhammad Shafi S."/>
            <person name="Choi K.D."/>
            <person name="Im W.T."/>
        </authorList>
    </citation>
    <scope>NUCLEOTIDE SEQUENCE [LARGE SCALE GENOMIC DNA]</scope>
    <source>
        <strain evidence="1 2">Gsoil1550</strain>
    </source>
</reference>
<sequence length="145" mass="17260">MIIVFIAGQLFINYKRGVVFSPFYHYGMYSSVIKPEAHYNIPEVFVDGERLAAKDFSPQEWDNIMQPVIQFRFQQGWNNAIYQNEIQRFLPFADATKFNNSITKEEFDQWYQLHLQNLLDKKINKVEVIISDYNFIDDTFQKANN</sequence>
<name>A0A5B8VG38_9BACT</name>
<dbReference type="RefSeq" id="WP_147192413.1">
    <property type="nucleotide sequence ID" value="NZ_CP042435.1"/>
</dbReference>
<dbReference type="KEGG" id="pgin:FRZ67_20345"/>
<dbReference type="OrthoDB" id="680052at2"/>
<dbReference type="EMBL" id="CP042435">
    <property type="protein sequence ID" value="QEC69536.1"/>
    <property type="molecule type" value="Genomic_DNA"/>
</dbReference>
<keyword evidence="2" id="KW-1185">Reference proteome</keyword>
<protein>
    <submittedName>
        <fullName evidence="1">Uncharacterized protein</fullName>
    </submittedName>
</protein>
<accession>A0A5B8VG38</accession>